<dbReference type="Proteomes" id="UP000014760">
    <property type="component" value="Unassembled WGS sequence"/>
</dbReference>
<dbReference type="HOGENOM" id="CLU_009579_24_7_1"/>
<accession>R7U850</accession>
<reference evidence="9 11" key="2">
    <citation type="journal article" date="2013" name="Nature">
        <title>Insights into bilaterian evolution from three spiralian genomes.</title>
        <authorList>
            <person name="Simakov O."/>
            <person name="Marletaz F."/>
            <person name="Cho S.J."/>
            <person name="Edsinger-Gonzales E."/>
            <person name="Havlak P."/>
            <person name="Hellsten U."/>
            <person name="Kuo D.H."/>
            <person name="Larsson T."/>
            <person name="Lv J."/>
            <person name="Arendt D."/>
            <person name="Savage R."/>
            <person name="Osoegawa K."/>
            <person name="de Jong P."/>
            <person name="Grimwood J."/>
            <person name="Chapman J.A."/>
            <person name="Shapiro H."/>
            <person name="Aerts A."/>
            <person name="Otillar R.P."/>
            <person name="Terry A.Y."/>
            <person name="Boore J.L."/>
            <person name="Grigoriev I.V."/>
            <person name="Lindberg D.R."/>
            <person name="Seaver E.C."/>
            <person name="Weisblat D.A."/>
            <person name="Putnam N.H."/>
            <person name="Rokhsar D.S."/>
        </authorList>
    </citation>
    <scope>NUCLEOTIDE SEQUENCE</scope>
    <source>
        <strain evidence="9 11">I ESC-2004</strain>
    </source>
</reference>
<feature type="transmembrane region" description="Helical" evidence="7">
    <location>
        <begin position="191"/>
        <end position="216"/>
    </location>
</feature>
<gene>
    <name evidence="9" type="ORF">CAPTEDRAFT_226920</name>
</gene>
<sequence length="373" mass="42769">MSDQCSLFNFIVWGVIGGFICCFGFVGNLLSLVAFQRDRRSPTTTLLQCLAASDFILLLSVFITDALPYICDFTNNCANPWSVWPYIRYIWILTPTSHMCSIWFVVLIAFNRYWAVCRPHTMARVWHNKRTPFYVCAALFIVIGFNLPRFFEYQIQEEERLNEYNQTITVLVENKTTFGDAFSYKAVYKVMLVNILLIIVPICFLVVMTTLILRALRKTKRKLKQNKKSAAKQGNGTTPGRKRAQTTNTTRGSTSEITVVLVMVVVVAIVGQTPLALFHFVRYLFEFSCGDFVFYLDNISKLLVNINSCINFVIYCLFSRKFRKLLCTTFVCQAMTQVEPSTTVSEEIDAEGCKETHHHVYCHIKSSDSDMLD</sequence>
<comment type="subcellular location">
    <subcellularLocation>
        <location evidence="1">Membrane</location>
    </subcellularLocation>
</comment>
<dbReference type="EMBL" id="KB306459">
    <property type="protein sequence ID" value="ELT99826.1"/>
    <property type="molecule type" value="Genomic_DNA"/>
</dbReference>
<feature type="transmembrane region" description="Helical" evidence="7">
    <location>
        <begin position="90"/>
        <end position="110"/>
    </location>
</feature>
<dbReference type="SUPFAM" id="SSF81321">
    <property type="entry name" value="Family A G protein-coupled receptor-like"/>
    <property type="match status" value="1"/>
</dbReference>
<evidence type="ECO:0000256" key="7">
    <source>
        <dbReference type="SAM" id="Phobius"/>
    </source>
</evidence>
<organism evidence="9">
    <name type="scientific">Capitella teleta</name>
    <name type="common">Polychaete worm</name>
    <dbReference type="NCBI Taxonomy" id="283909"/>
    <lineage>
        <taxon>Eukaryota</taxon>
        <taxon>Metazoa</taxon>
        <taxon>Spiralia</taxon>
        <taxon>Lophotrochozoa</taxon>
        <taxon>Annelida</taxon>
        <taxon>Polychaeta</taxon>
        <taxon>Sedentaria</taxon>
        <taxon>Scolecida</taxon>
        <taxon>Capitellidae</taxon>
        <taxon>Capitella</taxon>
    </lineage>
</organism>
<evidence type="ECO:0000259" key="8">
    <source>
        <dbReference type="PROSITE" id="PS50262"/>
    </source>
</evidence>
<dbReference type="GO" id="GO:0004930">
    <property type="term" value="F:G protein-coupled receptor activity"/>
    <property type="evidence" value="ECO:0007669"/>
    <property type="project" value="UniProtKB-KW"/>
</dbReference>
<dbReference type="EnsemblMetazoa" id="CapteT226920">
    <property type="protein sequence ID" value="CapteP226920"/>
    <property type="gene ID" value="CapteG226920"/>
</dbReference>
<protein>
    <recommendedName>
        <fullName evidence="8">G-protein coupled receptors family 1 profile domain-containing protein</fullName>
    </recommendedName>
</protein>
<dbReference type="OrthoDB" id="10011262at2759"/>
<evidence type="ECO:0000256" key="6">
    <source>
        <dbReference type="SAM" id="MobiDB-lite"/>
    </source>
</evidence>
<dbReference type="PROSITE" id="PS00237">
    <property type="entry name" value="G_PROTEIN_RECEP_F1_1"/>
    <property type="match status" value="1"/>
</dbReference>
<dbReference type="Gene3D" id="1.20.1070.10">
    <property type="entry name" value="Rhodopsin 7-helix transmembrane proteins"/>
    <property type="match status" value="1"/>
</dbReference>
<dbReference type="GO" id="GO:0016020">
    <property type="term" value="C:membrane"/>
    <property type="evidence" value="ECO:0007669"/>
    <property type="project" value="UniProtKB-SubCell"/>
</dbReference>
<keyword evidence="5" id="KW-0297">G-protein coupled receptor</keyword>
<dbReference type="EMBL" id="AMQN01001874">
    <property type="status" value="NOT_ANNOTATED_CDS"/>
    <property type="molecule type" value="Genomic_DNA"/>
</dbReference>
<dbReference type="InterPro" id="IPR017452">
    <property type="entry name" value="GPCR_Rhodpsn_7TM"/>
</dbReference>
<dbReference type="Pfam" id="PF00001">
    <property type="entry name" value="7tm_1"/>
    <property type="match status" value="1"/>
</dbReference>
<evidence type="ECO:0000256" key="4">
    <source>
        <dbReference type="ARBA" id="ARBA00023136"/>
    </source>
</evidence>
<keyword evidence="3 7" id="KW-1133">Transmembrane helix</keyword>
<comment type="similarity">
    <text evidence="5">Belongs to the G-protein coupled receptor 1 family.</text>
</comment>
<dbReference type="InterPro" id="IPR052954">
    <property type="entry name" value="GPCR-Ligand_Int"/>
</dbReference>
<feature type="transmembrane region" description="Helical" evidence="7">
    <location>
        <begin position="12"/>
        <end position="35"/>
    </location>
</feature>
<feature type="domain" description="G-protein coupled receptors family 1 profile" evidence="8">
    <location>
        <begin position="27"/>
        <end position="315"/>
    </location>
</feature>
<evidence type="ECO:0000313" key="11">
    <source>
        <dbReference type="Proteomes" id="UP000014760"/>
    </source>
</evidence>
<reference evidence="11" key="1">
    <citation type="submission" date="2012-12" db="EMBL/GenBank/DDBJ databases">
        <authorList>
            <person name="Hellsten U."/>
            <person name="Grimwood J."/>
            <person name="Chapman J.A."/>
            <person name="Shapiro H."/>
            <person name="Aerts A."/>
            <person name="Otillar R.P."/>
            <person name="Terry A.Y."/>
            <person name="Boore J.L."/>
            <person name="Simakov O."/>
            <person name="Marletaz F."/>
            <person name="Cho S.-J."/>
            <person name="Edsinger-Gonzales E."/>
            <person name="Havlak P."/>
            <person name="Kuo D.-H."/>
            <person name="Larsson T."/>
            <person name="Lv J."/>
            <person name="Arendt D."/>
            <person name="Savage R."/>
            <person name="Osoegawa K."/>
            <person name="de Jong P."/>
            <person name="Lindberg D.R."/>
            <person name="Seaver E.C."/>
            <person name="Weisblat D.A."/>
            <person name="Putnam N.H."/>
            <person name="Grigoriev I.V."/>
            <person name="Rokhsar D.S."/>
        </authorList>
    </citation>
    <scope>NUCLEOTIDE SEQUENCE</scope>
    <source>
        <strain evidence="11">I ESC-2004</strain>
    </source>
</reference>
<proteinExistence type="inferred from homology"/>
<evidence type="ECO:0000256" key="2">
    <source>
        <dbReference type="ARBA" id="ARBA00022692"/>
    </source>
</evidence>
<dbReference type="AlphaFoldDB" id="R7U850"/>
<evidence type="ECO:0000256" key="5">
    <source>
        <dbReference type="RuleBase" id="RU000688"/>
    </source>
</evidence>
<dbReference type="OMA" id="MICENNP"/>
<reference evidence="10" key="3">
    <citation type="submission" date="2015-06" db="UniProtKB">
        <authorList>
            <consortium name="EnsemblMetazoa"/>
        </authorList>
    </citation>
    <scope>IDENTIFICATION</scope>
</reference>
<feature type="transmembrane region" description="Helical" evidence="7">
    <location>
        <begin position="47"/>
        <end position="70"/>
    </location>
</feature>
<keyword evidence="11" id="KW-1185">Reference proteome</keyword>
<feature type="transmembrane region" description="Helical" evidence="7">
    <location>
        <begin position="299"/>
        <end position="318"/>
    </location>
</feature>
<keyword evidence="2 5" id="KW-0812">Transmembrane</keyword>
<feature type="transmembrane region" description="Helical" evidence="7">
    <location>
        <begin position="131"/>
        <end position="151"/>
    </location>
</feature>
<evidence type="ECO:0000256" key="1">
    <source>
        <dbReference type="ARBA" id="ARBA00004370"/>
    </source>
</evidence>
<name>R7U850_CAPTE</name>
<keyword evidence="4 7" id="KW-0472">Membrane</keyword>
<dbReference type="STRING" id="283909.R7U850"/>
<feature type="transmembrane region" description="Helical" evidence="7">
    <location>
        <begin position="257"/>
        <end position="279"/>
    </location>
</feature>
<feature type="region of interest" description="Disordered" evidence="6">
    <location>
        <begin position="224"/>
        <end position="251"/>
    </location>
</feature>
<evidence type="ECO:0000313" key="9">
    <source>
        <dbReference type="EMBL" id="ELT99826.1"/>
    </source>
</evidence>
<evidence type="ECO:0000313" key="10">
    <source>
        <dbReference type="EnsemblMetazoa" id="CapteP226920"/>
    </source>
</evidence>
<dbReference type="PROSITE" id="PS50262">
    <property type="entry name" value="G_PROTEIN_RECEP_F1_2"/>
    <property type="match status" value="1"/>
</dbReference>
<evidence type="ECO:0000256" key="3">
    <source>
        <dbReference type="ARBA" id="ARBA00022989"/>
    </source>
</evidence>
<dbReference type="PANTHER" id="PTHR46641:SF2">
    <property type="entry name" value="FMRFAMIDE RECEPTOR"/>
    <property type="match status" value="1"/>
</dbReference>
<dbReference type="PANTHER" id="PTHR46641">
    <property type="entry name" value="FMRFAMIDE RECEPTOR-RELATED"/>
    <property type="match status" value="1"/>
</dbReference>
<dbReference type="CDD" id="cd14978">
    <property type="entry name" value="7tmA_FMRFamide_R-like"/>
    <property type="match status" value="1"/>
</dbReference>
<dbReference type="PRINTS" id="PR00237">
    <property type="entry name" value="GPCRRHODOPSN"/>
</dbReference>
<keyword evidence="5" id="KW-0807">Transducer</keyword>
<dbReference type="InterPro" id="IPR000276">
    <property type="entry name" value="GPCR_Rhodpsn"/>
</dbReference>
<keyword evidence="5" id="KW-0675">Receptor</keyword>